<dbReference type="EnsemblPlants" id="OB09G24440.1">
    <property type="protein sequence ID" value="OB09G24440.1"/>
    <property type="gene ID" value="OB09G24440"/>
</dbReference>
<proteinExistence type="predicted"/>
<dbReference type="Proteomes" id="UP000006038">
    <property type="component" value="Chromosome 9"/>
</dbReference>
<evidence type="ECO:0000313" key="1">
    <source>
        <dbReference type="EnsemblPlants" id="OB09G24440.1"/>
    </source>
</evidence>
<protein>
    <submittedName>
        <fullName evidence="1">Uncharacterized protein</fullName>
    </submittedName>
</protein>
<reference evidence="1" key="2">
    <citation type="submission" date="2013-04" db="UniProtKB">
        <authorList>
            <consortium name="EnsemblPlants"/>
        </authorList>
    </citation>
    <scope>IDENTIFICATION</scope>
</reference>
<sequence>MYFGPDSSGPINGLAQLARTAHHVVYSLKSSTVQLLGDHALLALSPVSSARVAGGGVCRAAGHVAPAVDAEYLSQVGDLPALIFPKGFALSRP</sequence>
<dbReference type="HOGENOM" id="CLU_2403194_0_0_1"/>
<accession>J3MZL5</accession>
<reference evidence="1" key="1">
    <citation type="journal article" date="2013" name="Nat. Commun.">
        <title>Whole-genome sequencing of Oryza brachyantha reveals mechanisms underlying Oryza genome evolution.</title>
        <authorList>
            <person name="Chen J."/>
            <person name="Huang Q."/>
            <person name="Gao D."/>
            <person name="Wang J."/>
            <person name="Lang Y."/>
            <person name="Liu T."/>
            <person name="Li B."/>
            <person name="Bai Z."/>
            <person name="Luis Goicoechea J."/>
            <person name="Liang C."/>
            <person name="Chen C."/>
            <person name="Zhang W."/>
            <person name="Sun S."/>
            <person name="Liao Y."/>
            <person name="Zhang X."/>
            <person name="Yang L."/>
            <person name="Song C."/>
            <person name="Wang M."/>
            <person name="Shi J."/>
            <person name="Liu G."/>
            <person name="Liu J."/>
            <person name="Zhou H."/>
            <person name="Zhou W."/>
            <person name="Yu Q."/>
            <person name="An N."/>
            <person name="Chen Y."/>
            <person name="Cai Q."/>
            <person name="Wang B."/>
            <person name="Liu B."/>
            <person name="Min J."/>
            <person name="Huang Y."/>
            <person name="Wu H."/>
            <person name="Li Z."/>
            <person name="Zhang Y."/>
            <person name="Yin Y."/>
            <person name="Song W."/>
            <person name="Jiang J."/>
            <person name="Jackson S.A."/>
            <person name="Wing R.A."/>
            <person name="Wang J."/>
            <person name="Chen M."/>
        </authorList>
    </citation>
    <scope>NUCLEOTIDE SEQUENCE [LARGE SCALE GENOMIC DNA]</scope>
    <source>
        <strain evidence="1">cv. IRGC 101232</strain>
    </source>
</reference>
<keyword evidence="2" id="KW-1185">Reference proteome</keyword>
<evidence type="ECO:0000313" key="2">
    <source>
        <dbReference type="Proteomes" id="UP000006038"/>
    </source>
</evidence>
<organism evidence="1">
    <name type="scientific">Oryza brachyantha</name>
    <name type="common">malo sina</name>
    <dbReference type="NCBI Taxonomy" id="4533"/>
    <lineage>
        <taxon>Eukaryota</taxon>
        <taxon>Viridiplantae</taxon>
        <taxon>Streptophyta</taxon>
        <taxon>Embryophyta</taxon>
        <taxon>Tracheophyta</taxon>
        <taxon>Spermatophyta</taxon>
        <taxon>Magnoliopsida</taxon>
        <taxon>Liliopsida</taxon>
        <taxon>Poales</taxon>
        <taxon>Poaceae</taxon>
        <taxon>BOP clade</taxon>
        <taxon>Oryzoideae</taxon>
        <taxon>Oryzeae</taxon>
        <taxon>Oryzinae</taxon>
        <taxon>Oryza</taxon>
    </lineage>
</organism>
<name>J3MZL5_ORYBR</name>
<dbReference type="AlphaFoldDB" id="J3MZL5"/>
<dbReference type="Gramene" id="OB09G24440.1">
    <property type="protein sequence ID" value="OB09G24440.1"/>
    <property type="gene ID" value="OB09G24440"/>
</dbReference>